<comment type="caution">
    <text evidence="1">The sequence shown here is derived from an EMBL/GenBank/DDBJ whole genome shotgun (WGS) entry which is preliminary data.</text>
</comment>
<evidence type="ECO:0000313" key="1">
    <source>
        <dbReference type="EMBL" id="KAH9323879.1"/>
    </source>
</evidence>
<feature type="non-terminal residue" evidence="1">
    <location>
        <position position="1"/>
    </location>
</feature>
<evidence type="ECO:0000313" key="2">
    <source>
        <dbReference type="Proteomes" id="UP000824469"/>
    </source>
</evidence>
<protein>
    <submittedName>
        <fullName evidence="1">Uncharacterized protein</fullName>
    </submittedName>
</protein>
<organism evidence="1 2">
    <name type="scientific">Taxus chinensis</name>
    <name type="common">Chinese yew</name>
    <name type="synonym">Taxus wallichiana var. chinensis</name>
    <dbReference type="NCBI Taxonomy" id="29808"/>
    <lineage>
        <taxon>Eukaryota</taxon>
        <taxon>Viridiplantae</taxon>
        <taxon>Streptophyta</taxon>
        <taxon>Embryophyta</taxon>
        <taxon>Tracheophyta</taxon>
        <taxon>Spermatophyta</taxon>
        <taxon>Pinopsida</taxon>
        <taxon>Pinidae</taxon>
        <taxon>Conifers II</taxon>
        <taxon>Cupressales</taxon>
        <taxon>Taxaceae</taxon>
        <taxon>Taxus</taxon>
    </lineage>
</organism>
<feature type="non-terminal residue" evidence="1">
    <location>
        <position position="137"/>
    </location>
</feature>
<accession>A0AA38GL89</accession>
<sequence>GHSIKGSNTLGSMAWVDSPQIVHSGIKEWVSGDPRGGLGGSFPPSKVYGMFIEVTNSFSHLIPISADMYMPIKEFQDHHDDCIRYNSPELMRARTKKEFLHEGLRITIDGAAGLDIRTAKGRTFERDFSPMKAQGHG</sequence>
<name>A0AA38GL89_TAXCH</name>
<keyword evidence="2" id="KW-1185">Reference proteome</keyword>
<dbReference type="EMBL" id="JAHRHJ020000003">
    <property type="protein sequence ID" value="KAH9323879.1"/>
    <property type="molecule type" value="Genomic_DNA"/>
</dbReference>
<dbReference type="AlphaFoldDB" id="A0AA38GL89"/>
<proteinExistence type="predicted"/>
<reference evidence="1 2" key="1">
    <citation type="journal article" date="2021" name="Nat. Plants">
        <title>The Taxus genome provides insights into paclitaxel biosynthesis.</title>
        <authorList>
            <person name="Xiong X."/>
            <person name="Gou J."/>
            <person name="Liao Q."/>
            <person name="Li Y."/>
            <person name="Zhou Q."/>
            <person name="Bi G."/>
            <person name="Li C."/>
            <person name="Du R."/>
            <person name="Wang X."/>
            <person name="Sun T."/>
            <person name="Guo L."/>
            <person name="Liang H."/>
            <person name="Lu P."/>
            <person name="Wu Y."/>
            <person name="Zhang Z."/>
            <person name="Ro D.K."/>
            <person name="Shang Y."/>
            <person name="Huang S."/>
            <person name="Yan J."/>
        </authorList>
    </citation>
    <scope>NUCLEOTIDE SEQUENCE [LARGE SCALE GENOMIC DNA]</scope>
    <source>
        <strain evidence="1">Ta-2019</strain>
    </source>
</reference>
<dbReference type="Proteomes" id="UP000824469">
    <property type="component" value="Unassembled WGS sequence"/>
</dbReference>
<gene>
    <name evidence="1" type="ORF">KI387_018518</name>
</gene>